<feature type="compositionally biased region" description="Polar residues" evidence="1">
    <location>
        <begin position="65"/>
        <end position="79"/>
    </location>
</feature>
<organism evidence="2 3">
    <name type="scientific">Kitasatospora kazusensis</name>
    <dbReference type="NCBI Taxonomy" id="407974"/>
    <lineage>
        <taxon>Bacteria</taxon>
        <taxon>Bacillati</taxon>
        <taxon>Actinomycetota</taxon>
        <taxon>Actinomycetes</taxon>
        <taxon>Kitasatosporales</taxon>
        <taxon>Streptomycetaceae</taxon>
        <taxon>Kitasatospora</taxon>
    </lineage>
</organism>
<dbReference type="Proteomes" id="UP001422759">
    <property type="component" value="Unassembled WGS sequence"/>
</dbReference>
<dbReference type="RefSeq" id="WP_344468163.1">
    <property type="nucleotide sequence ID" value="NZ_BAAANT010000035.1"/>
</dbReference>
<keyword evidence="3" id="KW-1185">Reference proteome</keyword>
<feature type="region of interest" description="Disordered" evidence="1">
    <location>
        <begin position="51"/>
        <end position="79"/>
    </location>
</feature>
<evidence type="ECO:0000313" key="2">
    <source>
        <dbReference type="EMBL" id="GAA2152677.1"/>
    </source>
</evidence>
<evidence type="ECO:0000256" key="1">
    <source>
        <dbReference type="SAM" id="MobiDB-lite"/>
    </source>
</evidence>
<protein>
    <submittedName>
        <fullName evidence="2">Uncharacterized protein</fullName>
    </submittedName>
</protein>
<accession>A0ABN3A2K5</accession>
<reference evidence="2 3" key="1">
    <citation type="journal article" date="2019" name="Int. J. Syst. Evol. Microbiol.">
        <title>The Global Catalogue of Microorganisms (GCM) 10K type strain sequencing project: providing services to taxonomists for standard genome sequencing and annotation.</title>
        <authorList>
            <consortium name="The Broad Institute Genomics Platform"/>
            <consortium name="The Broad Institute Genome Sequencing Center for Infectious Disease"/>
            <person name="Wu L."/>
            <person name="Ma J."/>
        </authorList>
    </citation>
    <scope>NUCLEOTIDE SEQUENCE [LARGE SCALE GENOMIC DNA]</scope>
    <source>
        <strain evidence="2 3">JCM 14560</strain>
    </source>
</reference>
<proteinExistence type="predicted"/>
<dbReference type="EMBL" id="BAAANT010000035">
    <property type="protein sequence ID" value="GAA2152677.1"/>
    <property type="molecule type" value="Genomic_DNA"/>
</dbReference>
<gene>
    <name evidence="2" type="ORF">GCM10009760_49630</name>
</gene>
<sequence length="79" mass="8681">MVGDFNGREPGTHPLTVRKDRMRAVTAAMPTDQRIAFRRLAHGDHWFDDQEADGHDGVNGLPAQLTGSLHTLPTSEESS</sequence>
<comment type="caution">
    <text evidence="2">The sequence shown here is derived from an EMBL/GenBank/DDBJ whole genome shotgun (WGS) entry which is preliminary data.</text>
</comment>
<evidence type="ECO:0000313" key="3">
    <source>
        <dbReference type="Proteomes" id="UP001422759"/>
    </source>
</evidence>
<name>A0ABN3A2K5_9ACTN</name>